<comment type="caution">
    <text evidence="2">The sequence shown here is derived from an EMBL/GenBank/DDBJ whole genome shotgun (WGS) entry which is preliminary data.</text>
</comment>
<keyword evidence="1" id="KW-0472">Membrane</keyword>
<dbReference type="Proteomes" id="UP000564385">
    <property type="component" value="Unassembled WGS sequence"/>
</dbReference>
<reference evidence="2 3" key="1">
    <citation type="submission" date="2020-07" db="EMBL/GenBank/DDBJ databases">
        <title>Genomic Encyclopedia of Type Strains, Phase IV (KMG-V): Genome sequencing to study the core and pangenomes of soil and plant-associated prokaryotes.</title>
        <authorList>
            <person name="Whitman W."/>
        </authorList>
    </citation>
    <scope>NUCLEOTIDE SEQUENCE [LARGE SCALE GENOMIC DNA]</scope>
    <source>
        <strain evidence="2 3">M8UP22</strain>
    </source>
</reference>
<sequence>METEELALAEDRRSMSKLILFATIASGVIAAYLMYRRGESLGTIAKQAVTNPIGSLMTEVKNKL</sequence>
<feature type="transmembrane region" description="Helical" evidence="1">
    <location>
        <begin position="18"/>
        <end position="35"/>
    </location>
</feature>
<evidence type="ECO:0000256" key="1">
    <source>
        <dbReference type="SAM" id="Phobius"/>
    </source>
</evidence>
<dbReference type="EMBL" id="JACCCU010000003">
    <property type="protein sequence ID" value="NYF91888.1"/>
    <property type="molecule type" value="Genomic_DNA"/>
</dbReference>
<keyword evidence="1" id="KW-0812">Transmembrane</keyword>
<dbReference type="AlphaFoldDB" id="A0A852VGC0"/>
<organism evidence="2 3">
    <name type="scientific">Tunturiibacter lichenicola</name>
    <dbReference type="NCBI Taxonomy" id="2051959"/>
    <lineage>
        <taxon>Bacteria</taxon>
        <taxon>Pseudomonadati</taxon>
        <taxon>Acidobacteriota</taxon>
        <taxon>Terriglobia</taxon>
        <taxon>Terriglobales</taxon>
        <taxon>Acidobacteriaceae</taxon>
        <taxon>Tunturiibacter</taxon>
    </lineage>
</organism>
<keyword evidence="1" id="KW-1133">Transmembrane helix</keyword>
<proteinExistence type="predicted"/>
<evidence type="ECO:0000313" key="3">
    <source>
        <dbReference type="Proteomes" id="UP000564385"/>
    </source>
</evidence>
<name>A0A852VGC0_9BACT</name>
<evidence type="ECO:0000313" key="2">
    <source>
        <dbReference type="EMBL" id="NYF91888.1"/>
    </source>
</evidence>
<gene>
    <name evidence="2" type="ORF">HDF08_004007</name>
</gene>
<protein>
    <submittedName>
        <fullName evidence="2">Uncharacterized protein (DUF697 family)</fullName>
    </submittedName>
</protein>
<accession>A0A852VGC0</accession>